<comment type="caution">
    <text evidence="1">The sequence shown here is derived from an EMBL/GenBank/DDBJ whole genome shotgun (WGS) entry which is preliminary data.</text>
</comment>
<proteinExistence type="predicted"/>
<keyword evidence="2" id="KW-1185">Reference proteome</keyword>
<dbReference type="EMBL" id="CAJVQC010004436">
    <property type="protein sequence ID" value="CAG8540505.1"/>
    <property type="molecule type" value="Genomic_DNA"/>
</dbReference>
<gene>
    <name evidence="1" type="ORF">RPERSI_LOCUS3531</name>
</gene>
<sequence length="157" mass="18271">MSRNTKFNVKLISRRWYTDLMQASNYTIIESTDSTEFNTNEEMNQLISIHDPDIYRASVHISIIQKQEYVYGFSVAKSRLKFVLENGLVDEFVGLVEEFIKDHTGIDINKQMTIDVIRIKNPKKLKHKGYPKIAKSVQSVQDLNTRSLNERQNSNTK</sequence>
<name>A0ACA9LQW1_9GLOM</name>
<organism evidence="1 2">
    <name type="scientific">Racocetra persica</name>
    <dbReference type="NCBI Taxonomy" id="160502"/>
    <lineage>
        <taxon>Eukaryota</taxon>
        <taxon>Fungi</taxon>
        <taxon>Fungi incertae sedis</taxon>
        <taxon>Mucoromycota</taxon>
        <taxon>Glomeromycotina</taxon>
        <taxon>Glomeromycetes</taxon>
        <taxon>Diversisporales</taxon>
        <taxon>Gigasporaceae</taxon>
        <taxon>Racocetra</taxon>
    </lineage>
</organism>
<protein>
    <submittedName>
        <fullName evidence="1">14187_t:CDS:1</fullName>
    </submittedName>
</protein>
<evidence type="ECO:0000313" key="2">
    <source>
        <dbReference type="Proteomes" id="UP000789920"/>
    </source>
</evidence>
<dbReference type="Proteomes" id="UP000789920">
    <property type="component" value="Unassembled WGS sequence"/>
</dbReference>
<reference evidence="1" key="1">
    <citation type="submission" date="2021-06" db="EMBL/GenBank/DDBJ databases">
        <authorList>
            <person name="Kallberg Y."/>
            <person name="Tangrot J."/>
            <person name="Rosling A."/>
        </authorList>
    </citation>
    <scope>NUCLEOTIDE SEQUENCE</scope>
    <source>
        <strain evidence="1">MA461A</strain>
    </source>
</reference>
<accession>A0ACA9LQW1</accession>
<evidence type="ECO:0000313" key="1">
    <source>
        <dbReference type="EMBL" id="CAG8540505.1"/>
    </source>
</evidence>